<feature type="transmembrane region" description="Helical" evidence="1">
    <location>
        <begin position="77"/>
        <end position="97"/>
    </location>
</feature>
<proteinExistence type="predicted"/>
<keyword evidence="1" id="KW-0472">Membrane</keyword>
<comment type="caution">
    <text evidence="2">The sequence shown here is derived from an EMBL/GenBank/DDBJ whole genome shotgun (WGS) entry which is preliminary data.</text>
</comment>
<evidence type="ECO:0000313" key="2">
    <source>
        <dbReference type="EMBL" id="MDQ1097617.1"/>
    </source>
</evidence>
<protein>
    <submittedName>
        <fullName evidence="2">Membrane protein YccC</fullName>
    </submittedName>
</protein>
<accession>A0ABU0TKQ1</accession>
<name>A0ABU0TKQ1_9FLAO</name>
<keyword evidence="3" id="KW-1185">Reference proteome</keyword>
<keyword evidence="1" id="KW-0812">Transmembrane</keyword>
<gene>
    <name evidence="2" type="ORF">QE404_002764</name>
</gene>
<dbReference type="InterPro" id="IPR025363">
    <property type="entry name" value="DUF4267"/>
</dbReference>
<feature type="transmembrane region" description="Helical" evidence="1">
    <location>
        <begin position="9"/>
        <end position="29"/>
    </location>
</feature>
<organism evidence="2 3">
    <name type="scientific">Chryseobacterium camelliae</name>
    <dbReference type="NCBI Taxonomy" id="1265445"/>
    <lineage>
        <taxon>Bacteria</taxon>
        <taxon>Pseudomonadati</taxon>
        <taxon>Bacteroidota</taxon>
        <taxon>Flavobacteriia</taxon>
        <taxon>Flavobacteriales</taxon>
        <taxon>Weeksellaceae</taxon>
        <taxon>Chryseobacterium group</taxon>
        <taxon>Chryseobacterium</taxon>
    </lineage>
</organism>
<evidence type="ECO:0000313" key="3">
    <source>
        <dbReference type="Proteomes" id="UP001225072"/>
    </source>
</evidence>
<keyword evidence="1" id="KW-1133">Transmembrane helix</keyword>
<evidence type="ECO:0000256" key="1">
    <source>
        <dbReference type="SAM" id="Phobius"/>
    </source>
</evidence>
<dbReference type="Pfam" id="PF14087">
    <property type="entry name" value="DUF4267"/>
    <property type="match status" value="1"/>
</dbReference>
<dbReference type="RefSeq" id="WP_307451269.1">
    <property type="nucleotide sequence ID" value="NZ_JAUTAL010000001.1"/>
</dbReference>
<dbReference type="EMBL" id="JAUTAL010000001">
    <property type="protein sequence ID" value="MDQ1097617.1"/>
    <property type="molecule type" value="Genomic_DNA"/>
</dbReference>
<feature type="transmembrane region" description="Helical" evidence="1">
    <location>
        <begin position="103"/>
        <end position="123"/>
    </location>
</feature>
<dbReference type="Proteomes" id="UP001225072">
    <property type="component" value="Unassembled WGS sequence"/>
</dbReference>
<feature type="transmembrane region" description="Helical" evidence="1">
    <location>
        <begin position="49"/>
        <end position="70"/>
    </location>
</feature>
<reference evidence="2 3" key="1">
    <citation type="submission" date="2023-07" db="EMBL/GenBank/DDBJ databases">
        <title>Functional and genomic diversity of the sorghum phyllosphere microbiome.</title>
        <authorList>
            <person name="Shade A."/>
        </authorList>
    </citation>
    <scope>NUCLEOTIDE SEQUENCE [LARGE SCALE GENOMIC DNA]</scope>
    <source>
        <strain evidence="2 3">SORGH_AS_1064</strain>
    </source>
</reference>
<sequence length="129" mass="14401">MKNSFTKIAFWLCLLSGISLMYIGINFYVNPVQAELNYGISTSTASDYSFHYIKGIRDFFFGFIIICLLLRKQLNALGWVLLFGTTIPAADLGIVISHPDFSSGHLIAHAIAIVICMACGIYYSRNYTL</sequence>